<dbReference type="SUPFAM" id="SSF48403">
    <property type="entry name" value="Ankyrin repeat"/>
    <property type="match status" value="1"/>
</dbReference>
<keyword evidence="2" id="KW-1185">Reference proteome</keyword>
<sequence>MNRKQFLYSAGSAGLVLSAIPLFSFNPQDGEKLDPKMVQEFVGASHKDIEKVKSMLEEQPNLLNAAHDWKMGDFETGLGAASHVGYKDMVRLFLDKGAQANIFTACLFGKIDIVKPMLATFPNTLHAKGPHGFTLLHHAEKGGDEALEVKELLMSLGATETKVALY</sequence>
<dbReference type="Gene3D" id="1.25.40.20">
    <property type="entry name" value="Ankyrin repeat-containing domain"/>
    <property type="match status" value="1"/>
</dbReference>
<gene>
    <name evidence="1" type="ORF">FGM00_08280</name>
</gene>
<proteinExistence type="predicted"/>
<dbReference type="InterPro" id="IPR036770">
    <property type="entry name" value="Ankyrin_rpt-contain_sf"/>
</dbReference>
<dbReference type="KEGG" id="asag:FGM00_08280"/>
<reference evidence="1 2" key="1">
    <citation type="submission" date="2019-05" db="EMBL/GenBank/DDBJ databases">
        <title>Genome sequencing of F202Z8.</title>
        <authorList>
            <person name="Kwon Y.M."/>
        </authorList>
    </citation>
    <scope>NUCLEOTIDE SEQUENCE [LARGE SCALE GENOMIC DNA]</scope>
    <source>
        <strain evidence="1 2">F202Z8</strain>
    </source>
</reference>
<dbReference type="RefSeq" id="WP_138852447.1">
    <property type="nucleotide sequence ID" value="NZ_CP040710.1"/>
</dbReference>
<dbReference type="AlphaFoldDB" id="A0A5B7STB5"/>
<dbReference type="EMBL" id="CP040710">
    <property type="protein sequence ID" value="QCX00100.1"/>
    <property type="molecule type" value="Genomic_DNA"/>
</dbReference>
<name>A0A5B7STB5_9FLAO</name>
<evidence type="ECO:0000313" key="1">
    <source>
        <dbReference type="EMBL" id="QCX00100.1"/>
    </source>
</evidence>
<dbReference type="Proteomes" id="UP000310017">
    <property type="component" value="Chromosome"/>
</dbReference>
<accession>A0A5B7STB5</accession>
<evidence type="ECO:0000313" key="2">
    <source>
        <dbReference type="Proteomes" id="UP000310017"/>
    </source>
</evidence>
<organism evidence="1 2">
    <name type="scientific">Aggregatimonas sangjinii</name>
    <dbReference type="NCBI Taxonomy" id="2583587"/>
    <lineage>
        <taxon>Bacteria</taxon>
        <taxon>Pseudomonadati</taxon>
        <taxon>Bacteroidota</taxon>
        <taxon>Flavobacteriia</taxon>
        <taxon>Flavobacteriales</taxon>
        <taxon>Flavobacteriaceae</taxon>
        <taxon>Aggregatimonas</taxon>
    </lineage>
</organism>
<protein>
    <submittedName>
        <fullName evidence="1">Ankyrin repeat domain-containing protein</fullName>
    </submittedName>
</protein>
<dbReference type="OrthoDB" id="384737at2"/>